<dbReference type="AlphaFoldDB" id="A0AAD5YC91"/>
<feature type="region of interest" description="Disordered" evidence="2">
    <location>
        <begin position="43"/>
        <end position="91"/>
    </location>
</feature>
<proteinExistence type="predicted"/>
<dbReference type="Proteomes" id="UP001212997">
    <property type="component" value="Unassembled WGS sequence"/>
</dbReference>
<comment type="caution">
    <text evidence="3">The sequence shown here is derived from an EMBL/GenBank/DDBJ whole genome shotgun (WGS) entry which is preliminary data.</text>
</comment>
<feature type="compositionally biased region" description="Acidic residues" evidence="2">
    <location>
        <begin position="63"/>
        <end position="91"/>
    </location>
</feature>
<accession>A0AAD5YC91</accession>
<evidence type="ECO:0008006" key="5">
    <source>
        <dbReference type="Google" id="ProtNLM"/>
    </source>
</evidence>
<sequence length="91" mass="10221">MGSSTKNEKGKQTDKSKVCCFKCHGMGHYSTDSECPMFKQETLRQMDEAQHDEHGEMAQLGDIVEEEEVPTDDEGSSEEDLPIGDQYDSED</sequence>
<keyword evidence="1" id="KW-0507">mRNA processing</keyword>
<gene>
    <name evidence="3" type="ORF">NLI96_g12589</name>
</gene>
<dbReference type="SUPFAM" id="SSF57756">
    <property type="entry name" value="Retrovirus zinc finger-like domains"/>
    <property type="match status" value="1"/>
</dbReference>
<evidence type="ECO:0000313" key="3">
    <source>
        <dbReference type="EMBL" id="KAJ3474209.1"/>
    </source>
</evidence>
<reference evidence="3" key="1">
    <citation type="submission" date="2022-07" db="EMBL/GenBank/DDBJ databases">
        <title>Genome Sequence of Physisporinus lineatus.</title>
        <authorList>
            <person name="Buettner E."/>
        </authorList>
    </citation>
    <scope>NUCLEOTIDE SEQUENCE</scope>
    <source>
        <strain evidence="3">VT162</strain>
    </source>
</reference>
<dbReference type="GO" id="GO:0008270">
    <property type="term" value="F:zinc ion binding"/>
    <property type="evidence" value="ECO:0007669"/>
    <property type="project" value="InterPro"/>
</dbReference>
<evidence type="ECO:0000313" key="4">
    <source>
        <dbReference type="Proteomes" id="UP001212997"/>
    </source>
</evidence>
<dbReference type="GO" id="GO:0003676">
    <property type="term" value="F:nucleic acid binding"/>
    <property type="evidence" value="ECO:0007669"/>
    <property type="project" value="InterPro"/>
</dbReference>
<feature type="compositionally biased region" description="Basic and acidic residues" evidence="2">
    <location>
        <begin position="43"/>
        <end position="56"/>
    </location>
</feature>
<organism evidence="3 4">
    <name type="scientific">Meripilus lineatus</name>
    <dbReference type="NCBI Taxonomy" id="2056292"/>
    <lineage>
        <taxon>Eukaryota</taxon>
        <taxon>Fungi</taxon>
        <taxon>Dikarya</taxon>
        <taxon>Basidiomycota</taxon>
        <taxon>Agaricomycotina</taxon>
        <taxon>Agaricomycetes</taxon>
        <taxon>Polyporales</taxon>
        <taxon>Meripilaceae</taxon>
        <taxon>Meripilus</taxon>
    </lineage>
</organism>
<keyword evidence="4" id="KW-1185">Reference proteome</keyword>
<dbReference type="InterPro" id="IPR036875">
    <property type="entry name" value="Znf_CCHC_sf"/>
</dbReference>
<protein>
    <recommendedName>
        <fullName evidence="5">Zinc knuckle domain-containing protein</fullName>
    </recommendedName>
</protein>
<name>A0AAD5YC91_9APHY</name>
<evidence type="ECO:0000256" key="2">
    <source>
        <dbReference type="SAM" id="MobiDB-lite"/>
    </source>
</evidence>
<evidence type="ECO:0000256" key="1">
    <source>
        <dbReference type="ARBA" id="ARBA00022664"/>
    </source>
</evidence>
<dbReference type="GO" id="GO:0006397">
    <property type="term" value="P:mRNA processing"/>
    <property type="evidence" value="ECO:0007669"/>
    <property type="project" value="UniProtKB-KW"/>
</dbReference>
<dbReference type="EMBL" id="JANAWD010001121">
    <property type="protein sequence ID" value="KAJ3474209.1"/>
    <property type="molecule type" value="Genomic_DNA"/>
</dbReference>